<proteinExistence type="inferred from homology"/>
<evidence type="ECO:0000256" key="1">
    <source>
        <dbReference type="ARBA" id="ARBA00007177"/>
    </source>
</evidence>
<name>A0A917AA91_9RHOB</name>
<dbReference type="GO" id="GO:0005737">
    <property type="term" value="C:cytoplasm"/>
    <property type="evidence" value="ECO:0007669"/>
    <property type="project" value="UniProtKB-SubCell"/>
</dbReference>
<keyword evidence="2 3" id="KW-0143">Chaperone</keyword>
<comment type="similarity">
    <text evidence="1 3">Belongs to the UreD family.</text>
</comment>
<evidence type="ECO:0000313" key="4">
    <source>
        <dbReference type="EMBL" id="GGE37150.1"/>
    </source>
</evidence>
<organism evidence="4 5">
    <name type="scientific">Actibacterium pelagium</name>
    <dbReference type="NCBI Taxonomy" id="2029103"/>
    <lineage>
        <taxon>Bacteria</taxon>
        <taxon>Pseudomonadati</taxon>
        <taxon>Pseudomonadota</taxon>
        <taxon>Alphaproteobacteria</taxon>
        <taxon>Rhodobacterales</taxon>
        <taxon>Roseobacteraceae</taxon>
        <taxon>Actibacterium</taxon>
    </lineage>
</organism>
<dbReference type="Proteomes" id="UP000606730">
    <property type="component" value="Unassembled WGS sequence"/>
</dbReference>
<evidence type="ECO:0000313" key="5">
    <source>
        <dbReference type="Proteomes" id="UP000606730"/>
    </source>
</evidence>
<dbReference type="InterPro" id="IPR002669">
    <property type="entry name" value="UreD"/>
</dbReference>
<comment type="subcellular location">
    <subcellularLocation>
        <location evidence="3">Cytoplasm</location>
    </subcellularLocation>
</comment>
<keyword evidence="5" id="KW-1185">Reference proteome</keyword>
<dbReference type="EMBL" id="BMKN01000001">
    <property type="protein sequence ID" value="GGE37150.1"/>
    <property type="molecule type" value="Genomic_DNA"/>
</dbReference>
<evidence type="ECO:0000256" key="2">
    <source>
        <dbReference type="ARBA" id="ARBA00023186"/>
    </source>
</evidence>
<gene>
    <name evidence="3 4" type="primary">ureD</name>
    <name evidence="4" type="ORF">GCM10011517_01100</name>
</gene>
<dbReference type="GO" id="GO:0016151">
    <property type="term" value="F:nickel cation binding"/>
    <property type="evidence" value="ECO:0007669"/>
    <property type="project" value="UniProtKB-UniRule"/>
</dbReference>
<comment type="function">
    <text evidence="3">Required for maturation of urease via the functional incorporation of the urease nickel metallocenter.</text>
</comment>
<comment type="subunit">
    <text evidence="3">UreD, UreF and UreG form a complex that acts as a GTP-hydrolysis-dependent molecular chaperone, activating the urease apoprotein by helping to assemble the nickel containing metallocenter of UreC. The UreE protein probably delivers the nickel.</text>
</comment>
<keyword evidence="3" id="KW-0996">Nickel insertion</keyword>
<keyword evidence="3" id="KW-0963">Cytoplasm</keyword>
<evidence type="ECO:0000256" key="3">
    <source>
        <dbReference type="HAMAP-Rule" id="MF_01384"/>
    </source>
</evidence>
<protein>
    <recommendedName>
        <fullName evidence="3">Urease accessory protein UreD</fullName>
    </recommendedName>
</protein>
<comment type="caution">
    <text evidence="4">The sequence shown here is derived from an EMBL/GenBank/DDBJ whole genome shotgun (WGS) entry which is preliminary data.</text>
</comment>
<dbReference type="Pfam" id="PF01774">
    <property type="entry name" value="UreD"/>
    <property type="match status" value="1"/>
</dbReference>
<accession>A0A917AA91</accession>
<dbReference type="PANTHER" id="PTHR33643">
    <property type="entry name" value="UREASE ACCESSORY PROTEIN D"/>
    <property type="match status" value="1"/>
</dbReference>
<reference evidence="4" key="2">
    <citation type="submission" date="2020-09" db="EMBL/GenBank/DDBJ databases">
        <authorList>
            <person name="Sun Q."/>
            <person name="Zhou Y."/>
        </authorList>
    </citation>
    <scope>NUCLEOTIDE SEQUENCE</scope>
    <source>
        <strain evidence="4">CGMCC 1.16012</strain>
    </source>
</reference>
<dbReference type="PANTHER" id="PTHR33643:SF1">
    <property type="entry name" value="UREASE ACCESSORY PROTEIN D"/>
    <property type="match status" value="1"/>
</dbReference>
<sequence length="235" mass="25098">MKVVFPRASKGSMTAVLVNTAGGVTGGDQFAFEARAGQGTHLTLTTQAAERTYRAQPGEMGQITNRLTLDPGAQVNWLPQETILFQGSSVRRRLNVDMAADARLCLAEPLVFGRAAMGEVLTNATFQDRIEIRREGKPLYLDALSLTGDVAAHLARPNIANGAGAMVTVVYAAPDAVARLDAVRAHLPDTAGASLIQDGLLALRILAADSHDLRTSLVPILTFLSDNTLPRPWMI</sequence>
<reference evidence="4" key="1">
    <citation type="journal article" date="2014" name="Int. J. Syst. Evol. Microbiol.">
        <title>Complete genome sequence of Corynebacterium casei LMG S-19264T (=DSM 44701T), isolated from a smear-ripened cheese.</title>
        <authorList>
            <consortium name="US DOE Joint Genome Institute (JGI-PGF)"/>
            <person name="Walter F."/>
            <person name="Albersmeier A."/>
            <person name="Kalinowski J."/>
            <person name="Ruckert C."/>
        </authorList>
    </citation>
    <scope>NUCLEOTIDE SEQUENCE</scope>
    <source>
        <strain evidence="4">CGMCC 1.16012</strain>
    </source>
</reference>
<dbReference type="HAMAP" id="MF_01384">
    <property type="entry name" value="UreD"/>
    <property type="match status" value="1"/>
</dbReference>
<dbReference type="AlphaFoldDB" id="A0A917AA91"/>